<organism evidence="4 5">
    <name type="scientific">Homarus americanus</name>
    <name type="common">American lobster</name>
    <dbReference type="NCBI Taxonomy" id="6706"/>
    <lineage>
        <taxon>Eukaryota</taxon>
        <taxon>Metazoa</taxon>
        <taxon>Ecdysozoa</taxon>
        <taxon>Arthropoda</taxon>
        <taxon>Crustacea</taxon>
        <taxon>Multicrustacea</taxon>
        <taxon>Malacostraca</taxon>
        <taxon>Eumalacostraca</taxon>
        <taxon>Eucarida</taxon>
        <taxon>Decapoda</taxon>
        <taxon>Pleocyemata</taxon>
        <taxon>Astacidea</taxon>
        <taxon>Nephropoidea</taxon>
        <taxon>Nephropidae</taxon>
        <taxon>Homarus</taxon>
    </lineage>
</organism>
<accession>A0A8J5MUV4</accession>
<feature type="compositionally biased region" description="Low complexity" evidence="1">
    <location>
        <begin position="31"/>
        <end position="41"/>
    </location>
</feature>
<feature type="region of interest" description="Disordered" evidence="1">
    <location>
        <begin position="289"/>
        <end position="310"/>
    </location>
</feature>
<evidence type="ECO:0000256" key="2">
    <source>
        <dbReference type="SAM" id="Phobius"/>
    </source>
</evidence>
<keyword evidence="2" id="KW-0812">Transmembrane</keyword>
<feature type="signal peptide" evidence="3">
    <location>
        <begin position="1"/>
        <end position="19"/>
    </location>
</feature>
<feature type="compositionally biased region" description="Basic and acidic residues" evidence="1">
    <location>
        <begin position="299"/>
        <end position="310"/>
    </location>
</feature>
<dbReference type="OrthoDB" id="10674444at2759"/>
<evidence type="ECO:0000313" key="5">
    <source>
        <dbReference type="Proteomes" id="UP000747542"/>
    </source>
</evidence>
<comment type="caution">
    <text evidence="4">The sequence shown here is derived from an EMBL/GenBank/DDBJ whole genome shotgun (WGS) entry which is preliminary data.</text>
</comment>
<feature type="region of interest" description="Disordered" evidence="1">
    <location>
        <begin position="211"/>
        <end position="249"/>
    </location>
</feature>
<feature type="chain" id="PRO_5035319461" evidence="3">
    <location>
        <begin position="20"/>
        <end position="351"/>
    </location>
</feature>
<name>A0A8J5MUV4_HOMAM</name>
<gene>
    <name evidence="4" type="ORF">Hamer_G019118</name>
</gene>
<keyword evidence="3" id="KW-0732">Signal</keyword>
<keyword evidence="2" id="KW-0472">Membrane</keyword>
<keyword evidence="2" id="KW-1133">Transmembrane helix</keyword>
<evidence type="ECO:0000256" key="1">
    <source>
        <dbReference type="SAM" id="MobiDB-lite"/>
    </source>
</evidence>
<keyword evidence="5" id="KW-1185">Reference proteome</keyword>
<feature type="compositionally biased region" description="Pro residues" evidence="1">
    <location>
        <begin position="222"/>
        <end position="244"/>
    </location>
</feature>
<evidence type="ECO:0000256" key="3">
    <source>
        <dbReference type="SAM" id="SignalP"/>
    </source>
</evidence>
<evidence type="ECO:0000313" key="4">
    <source>
        <dbReference type="EMBL" id="KAG7163849.1"/>
    </source>
</evidence>
<feature type="transmembrane region" description="Helical" evidence="2">
    <location>
        <begin position="260"/>
        <end position="281"/>
    </location>
</feature>
<dbReference type="AlphaFoldDB" id="A0A8J5MUV4"/>
<sequence>MMTLVTLCVMVLFPSVLLSSPSPPVLTFSSSFNSRSFESPSTTRPPPKNIRNDERPSDSQVEYTQSLPRIIPRRSESECNYDVNVTSRSWKKVAEVERMNIDLYFFPLEGFESVAVILTVNNGVESVEFKKDKLGIDELRLYKLSVSVYHDKDRIDKWSFRVKVDSSPPVSQRGSYLYYLNWFWSIVVKAKGNSRWKYSAPNTECLTSTNMTYSTAGTDSPLPTPQLPPLPTPQLPSLPTPQLPSLPHDGSLHSPDPIKYILIGVFSVAAFIFIILIILCLRRRSVKTHLRPGQQNEQADDRMSLDELQSHHESENSLYGVIINHPVEATMVDRGSTHSSENSLYMAFTAT</sequence>
<reference evidence="4" key="1">
    <citation type="journal article" date="2021" name="Sci. Adv.">
        <title>The American lobster genome reveals insights on longevity, neural, and immune adaptations.</title>
        <authorList>
            <person name="Polinski J.M."/>
            <person name="Zimin A.V."/>
            <person name="Clark K.F."/>
            <person name="Kohn A.B."/>
            <person name="Sadowski N."/>
            <person name="Timp W."/>
            <person name="Ptitsyn A."/>
            <person name="Khanna P."/>
            <person name="Romanova D.Y."/>
            <person name="Williams P."/>
            <person name="Greenwood S.J."/>
            <person name="Moroz L.L."/>
            <person name="Walt D.R."/>
            <person name="Bodnar A.G."/>
        </authorList>
    </citation>
    <scope>NUCLEOTIDE SEQUENCE</scope>
    <source>
        <strain evidence="4">GMGI-L3</strain>
    </source>
</reference>
<dbReference type="EMBL" id="JAHLQT010026149">
    <property type="protein sequence ID" value="KAG7163849.1"/>
    <property type="molecule type" value="Genomic_DNA"/>
</dbReference>
<dbReference type="Proteomes" id="UP000747542">
    <property type="component" value="Unassembled WGS sequence"/>
</dbReference>
<protein>
    <submittedName>
        <fullName evidence="4">Uncharacterized protein</fullName>
    </submittedName>
</protein>
<feature type="region of interest" description="Disordered" evidence="1">
    <location>
        <begin position="31"/>
        <end position="64"/>
    </location>
</feature>
<proteinExistence type="predicted"/>